<evidence type="ECO:0000313" key="2">
    <source>
        <dbReference type="EMBL" id="XCG47859.1"/>
    </source>
</evidence>
<accession>A0AAU8CPF6</accession>
<proteinExistence type="predicted"/>
<protein>
    <submittedName>
        <fullName evidence="2">Uncharacterized protein</fullName>
    </submittedName>
</protein>
<dbReference type="EMBL" id="CP159253">
    <property type="protein sequence ID" value="XCG47859.1"/>
    <property type="molecule type" value="Genomic_DNA"/>
</dbReference>
<feature type="signal peptide" evidence="1">
    <location>
        <begin position="1"/>
        <end position="21"/>
    </location>
</feature>
<gene>
    <name evidence="2" type="ORF">ABVK50_21750</name>
</gene>
<keyword evidence="1" id="KW-0732">Signal</keyword>
<reference evidence="2" key="1">
    <citation type="submission" date="2024-06" db="EMBL/GenBank/DDBJ databases">
        <title>Mesorhizobium karijinii sp. nov., a symbiont of the iconic Swainsona formosa from arid Australia.</title>
        <authorList>
            <person name="Hill Y.J."/>
            <person name="Watkin E.L.J."/>
            <person name="O'Hara G.W."/>
            <person name="Terpolilli J."/>
            <person name="Tye M.L."/>
            <person name="Kohlmeier M.G."/>
        </authorList>
    </citation>
    <scope>NUCLEOTIDE SEQUENCE</scope>
    <source>
        <strain evidence="2">WSM2240</strain>
    </source>
</reference>
<evidence type="ECO:0000256" key="1">
    <source>
        <dbReference type="SAM" id="SignalP"/>
    </source>
</evidence>
<dbReference type="AlphaFoldDB" id="A0AAU8CPF6"/>
<sequence length="111" mass="11662">MTFKNIAVAALALLTLGSVAAADDLKPMHSRSIDLGTMTGIAYYTVEPDGYHVVATLAQNDAGEAVRFETVLVSGQTMTLSTPRGAGMPPVKVEISRTADQIRVLEAVATN</sequence>
<feature type="chain" id="PRO_5043829318" evidence="1">
    <location>
        <begin position="22"/>
        <end position="111"/>
    </location>
</feature>
<name>A0AAU8CPF6_9HYPH</name>
<organism evidence="2">
    <name type="scientific">Mesorhizobium sp. WSM2240</name>
    <dbReference type="NCBI Taxonomy" id="3228851"/>
    <lineage>
        <taxon>Bacteria</taxon>
        <taxon>Pseudomonadati</taxon>
        <taxon>Pseudomonadota</taxon>
        <taxon>Alphaproteobacteria</taxon>
        <taxon>Hyphomicrobiales</taxon>
        <taxon>Phyllobacteriaceae</taxon>
        <taxon>Mesorhizobium</taxon>
    </lineage>
</organism>
<dbReference type="RefSeq" id="WP_353644600.1">
    <property type="nucleotide sequence ID" value="NZ_CP159253.1"/>
</dbReference>